<dbReference type="Gene3D" id="3.90.580.10">
    <property type="entry name" value="Zinc finger, CHC2-type domain"/>
    <property type="match status" value="1"/>
</dbReference>
<dbReference type="AlphaFoldDB" id="A0A1U9KER9"/>
<dbReference type="NCBIfam" id="TIGR01391">
    <property type="entry name" value="dnaG"/>
    <property type="match status" value="1"/>
</dbReference>
<accession>A0A1U9KER9</accession>
<dbReference type="GO" id="GO:0003677">
    <property type="term" value="F:DNA binding"/>
    <property type="evidence" value="ECO:0007669"/>
    <property type="project" value="UniProtKB-KW"/>
</dbReference>
<dbReference type="GO" id="GO:0008270">
    <property type="term" value="F:zinc ion binding"/>
    <property type="evidence" value="ECO:0007669"/>
    <property type="project" value="UniProtKB-KW"/>
</dbReference>
<comment type="caution">
    <text evidence="13">Lacks conserved residue(s) required for the propagation of feature annotation.</text>
</comment>
<evidence type="ECO:0000256" key="3">
    <source>
        <dbReference type="ARBA" id="ARBA00022515"/>
    </source>
</evidence>
<dbReference type="KEGG" id="aace:A0U92_05240"/>
<dbReference type="STRING" id="435.A0U92_05240"/>
<dbReference type="CDD" id="cd03364">
    <property type="entry name" value="TOPRIM_DnaG_primases"/>
    <property type="match status" value="1"/>
</dbReference>
<keyword evidence="6 13" id="KW-0235">DNA replication</keyword>
<protein>
    <recommendedName>
        <fullName evidence="13">DNA primase</fullName>
        <ecNumber evidence="13">2.7.7.101</ecNumber>
    </recommendedName>
</protein>
<dbReference type="Proteomes" id="UP000188937">
    <property type="component" value="Chromosome"/>
</dbReference>
<comment type="function">
    <text evidence="13">RNA polymerase that catalyzes the synthesis of short RNA molecules used as primers for DNA polymerase during DNA replication.</text>
</comment>
<evidence type="ECO:0000256" key="5">
    <source>
        <dbReference type="ARBA" id="ARBA00022695"/>
    </source>
</evidence>
<evidence type="ECO:0000256" key="2">
    <source>
        <dbReference type="ARBA" id="ARBA00022478"/>
    </source>
</evidence>
<dbReference type="Gene3D" id="3.40.1360.10">
    <property type="match status" value="1"/>
</dbReference>
<dbReference type="OrthoDB" id="9803773at2"/>
<dbReference type="HAMAP" id="MF_00974">
    <property type="entry name" value="DNA_primase_DnaG"/>
    <property type="match status" value="1"/>
</dbReference>
<comment type="catalytic activity">
    <reaction evidence="13">
        <text>ssDNA + n NTP = ssDNA/pppN(pN)n-1 hybrid + (n-1) diphosphate.</text>
        <dbReference type="EC" id="2.7.7.101"/>
    </reaction>
</comment>
<keyword evidence="2 13" id="KW-0240">DNA-directed RNA polymerase</keyword>
<comment type="subunit">
    <text evidence="13">Monomer. Interacts with DnaB.</text>
</comment>
<dbReference type="FunFam" id="3.40.1360.10:FF:000002">
    <property type="entry name" value="DNA primase"/>
    <property type="match status" value="1"/>
</dbReference>
<dbReference type="SMART" id="SM00493">
    <property type="entry name" value="TOPRIM"/>
    <property type="match status" value="1"/>
</dbReference>
<dbReference type="InterPro" id="IPR037068">
    <property type="entry name" value="DNA_primase_core_N_sf"/>
</dbReference>
<keyword evidence="9" id="KW-0862">Zinc</keyword>
<keyword evidence="3 13" id="KW-0639">Primosome</keyword>
<evidence type="ECO:0000256" key="1">
    <source>
        <dbReference type="ARBA" id="ARBA00001947"/>
    </source>
</evidence>
<dbReference type="GO" id="GO:0006269">
    <property type="term" value="P:DNA replication, synthesis of primer"/>
    <property type="evidence" value="ECO:0007669"/>
    <property type="project" value="UniProtKB-UniRule"/>
</dbReference>
<dbReference type="EMBL" id="CP014692">
    <property type="protein sequence ID" value="AQS84276.1"/>
    <property type="molecule type" value="Genomic_DNA"/>
</dbReference>
<keyword evidence="8" id="KW-0863">Zinc-finger</keyword>
<evidence type="ECO:0000256" key="10">
    <source>
        <dbReference type="ARBA" id="ARBA00022842"/>
    </source>
</evidence>
<evidence type="ECO:0000256" key="11">
    <source>
        <dbReference type="ARBA" id="ARBA00023125"/>
    </source>
</evidence>
<dbReference type="InterPro" id="IPR006295">
    <property type="entry name" value="DNA_primase_DnaG"/>
</dbReference>
<comment type="similarity">
    <text evidence="13">Belongs to the DnaG primase family.</text>
</comment>
<dbReference type="Pfam" id="PF01807">
    <property type="entry name" value="Zn_ribbon_DnaG"/>
    <property type="match status" value="1"/>
</dbReference>
<comment type="cofactor">
    <cofactor evidence="1">
        <name>Zn(2+)</name>
        <dbReference type="ChEBI" id="CHEBI:29105"/>
    </cofactor>
</comment>
<keyword evidence="16" id="KW-1185">Reference proteome</keyword>
<dbReference type="eggNOG" id="COG0358">
    <property type="taxonomic scope" value="Bacteria"/>
</dbReference>
<feature type="domain" description="Toprim" evidence="14">
    <location>
        <begin position="261"/>
        <end position="343"/>
    </location>
</feature>
<name>A0A1U9KER9_ACEAC</name>
<dbReference type="PANTHER" id="PTHR30313:SF2">
    <property type="entry name" value="DNA PRIMASE"/>
    <property type="match status" value="1"/>
</dbReference>
<dbReference type="InterPro" id="IPR050219">
    <property type="entry name" value="DnaG_primase"/>
</dbReference>
<dbReference type="RefSeq" id="WP_077812320.1">
    <property type="nucleotide sequence ID" value="NZ_CP014692.1"/>
</dbReference>
<dbReference type="FunFam" id="3.90.580.10:FF:000001">
    <property type="entry name" value="DNA primase"/>
    <property type="match status" value="1"/>
</dbReference>
<gene>
    <name evidence="13" type="primary">dnaG</name>
    <name evidence="15" type="ORF">A0U92_05240</name>
</gene>
<keyword evidence="10" id="KW-0460">Magnesium</keyword>
<evidence type="ECO:0000256" key="13">
    <source>
        <dbReference type="HAMAP-Rule" id="MF_00974"/>
    </source>
</evidence>
<dbReference type="InterPro" id="IPR013264">
    <property type="entry name" value="DNAG_N"/>
</dbReference>
<evidence type="ECO:0000256" key="7">
    <source>
        <dbReference type="ARBA" id="ARBA00022723"/>
    </source>
</evidence>
<reference evidence="15 16" key="1">
    <citation type="submission" date="2016-03" db="EMBL/GenBank/DDBJ databases">
        <title>Acetic acid bacteria sequencing.</title>
        <authorList>
            <person name="Brandt J."/>
            <person name="Jakob F."/>
            <person name="Vogel R.F."/>
        </authorList>
    </citation>
    <scope>NUCLEOTIDE SEQUENCE [LARGE SCALE GENOMIC DNA]</scope>
    <source>
        <strain evidence="15 16">TMW2.1153</strain>
    </source>
</reference>
<dbReference type="PANTHER" id="PTHR30313">
    <property type="entry name" value="DNA PRIMASE"/>
    <property type="match status" value="1"/>
</dbReference>
<dbReference type="EC" id="2.7.7.101" evidence="13"/>
<dbReference type="SUPFAM" id="SSF56731">
    <property type="entry name" value="DNA primase core"/>
    <property type="match status" value="1"/>
</dbReference>
<dbReference type="InterPro" id="IPR002694">
    <property type="entry name" value="Znf_CHC2"/>
</dbReference>
<dbReference type="GO" id="GO:1990077">
    <property type="term" value="C:primosome complex"/>
    <property type="evidence" value="ECO:0007669"/>
    <property type="project" value="UniProtKB-KW"/>
</dbReference>
<keyword evidence="5 13" id="KW-0548">Nucleotidyltransferase</keyword>
<evidence type="ECO:0000256" key="12">
    <source>
        <dbReference type="ARBA" id="ARBA00023163"/>
    </source>
</evidence>
<dbReference type="InterPro" id="IPR030846">
    <property type="entry name" value="DnaG_bac"/>
</dbReference>
<dbReference type="InterPro" id="IPR006171">
    <property type="entry name" value="TOPRIM_dom"/>
</dbReference>
<dbReference type="InterPro" id="IPR036977">
    <property type="entry name" value="DNA_primase_Znf_CHC2"/>
</dbReference>
<evidence type="ECO:0000256" key="9">
    <source>
        <dbReference type="ARBA" id="ARBA00022833"/>
    </source>
</evidence>
<dbReference type="Gene3D" id="3.90.980.10">
    <property type="entry name" value="DNA primase, catalytic core, N-terminal domain"/>
    <property type="match status" value="1"/>
</dbReference>
<sequence length="627" mass="69217">MSLDAAFLDELRARTPLAPLIGRRVKLTRSGRNWKGCCPFHGEKTPSFYVYDDHFHCFGCGAHGDAISFVMQIEGKAFPEAVDTLAAEAGLTVPRPSPQAREEAARQRTLGDVLEAAQRIYTHDLHQPAGRPGLDYLRRRGLTDETIAAFGLGWASDRRNALVDALKPHGITPEAMAEAGLMRFDEQGHPKGELFWNRVTFPIRDRRGDLVSFGGRILGDGQPKYLNGPETALYSKRRLLFGFDRARPALRAARPKGAPPVEALVVEGYMDVIALHQAGFTGAVAPLGTAMTPEQLEILWQATSSPILCFDGDAAGRRAAIRAAETALPLISAERGLRICLLPEGEDPDSLLQHRGREAVATLFDQARPLAEMLFDLLAEGTPAQPTPEQRAALRGRLTQAAAKIEDKTLGSEYRSSLLDRFFQTYRQKRPSYGGGKAYGGGRSGKAGPALPDISLGARAEIPFSGDRGSLEKLTDLVLRYPWLAEHVGDAWCRLALPEDLTDLRSAIMMFVEEDLDAEGRFHPEDMHVRLMQVLAIQGLSEKADVVIRASCSPTAERRPDPATSDESPEMQWWHFYANVNRAEFEADVVRDTEAWTRNGMDPEEWDRLKSRIDALSGLRRMEDGSS</sequence>
<dbReference type="SMART" id="SM00400">
    <property type="entry name" value="ZnF_CHCC"/>
    <property type="match status" value="1"/>
</dbReference>
<keyword evidence="7" id="KW-0479">Metal-binding</keyword>
<keyword evidence="11 13" id="KW-0238">DNA-binding</keyword>
<evidence type="ECO:0000259" key="14">
    <source>
        <dbReference type="PROSITE" id="PS50880"/>
    </source>
</evidence>
<proteinExistence type="inferred from homology"/>
<evidence type="ECO:0000256" key="8">
    <source>
        <dbReference type="ARBA" id="ARBA00022771"/>
    </source>
</evidence>
<keyword evidence="4 13" id="KW-0808">Transferase</keyword>
<evidence type="ECO:0000313" key="16">
    <source>
        <dbReference type="Proteomes" id="UP000188937"/>
    </source>
</evidence>
<dbReference type="Pfam" id="PF13662">
    <property type="entry name" value="Toprim_4"/>
    <property type="match status" value="1"/>
</dbReference>
<dbReference type="GO" id="GO:0003899">
    <property type="term" value="F:DNA-directed RNA polymerase activity"/>
    <property type="evidence" value="ECO:0007669"/>
    <property type="project" value="UniProtKB-UniRule"/>
</dbReference>
<dbReference type="GO" id="GO:0000428">
    <property type="term" value="C:DNA-directed RNA polymerase complex"/>
    <property type="evidence" value="ECO:0007669"/>
    <property type="project" value="UniProtKB-KW"/>
</dbReference>
<evidence type="ECO:0000256" key="4">
    <source>
        <dbReference type="ARBA" id="ARBA00022679"/>
    </source>
</evidence>
<dbReference type="Pfam" id="PF08275">
    <property type="entry name" value="DNAG_N"/>
    <property type="match status" value="1"/>
</dbReference>
<dbReference type="PROSITE" id="PS50880">
    <property type="entry name" value="TOPRIM"/>
    <property type="match status" value="1"/>
</dbReference>
<evidence type="ECO:0000313" key="15">
    <source>
        <dbReference type="EMBL" id="AQS84276.1"/>
    </source>
</evidence>
<dbReference type="InterPro" id="IPR034151">
    <property type="entry name" value="TOPRIM_DnaG_bac"/>
</dbReference>
<organism evidence="15 16">
    <name type="scientific">Acetobacter aceti</name>
    <dbReference type="NCBI Taxonomy" id="435"/>
    <lineage>
        <taxon>Bacteria</taxon>
        <taxon>Pseudomonadati</taxon>
        <taxon>Pseudomonadota</taxon>
        <taxon>Alphaproteobacteria</taxon>
        <taxon>Acetobacterales</taxon>
        <taxon>Acetobacteraceae</taxon>
        <taxon>Acetobacter</taxon>
        <taxon>Acetobacter subgen. Acetobacter</taxon>
    </lineage>
</organism>
<evidence type="ECO:0000256" key="6">
    <source>
        <dbReference type="ARBA" id="ARBA00022705"/>
    </source>
</evidence>
<dbReference type="GO" id="GO:0005737">
    <property type="term" value="C:cytoplasm"/>
    <property type="evidence" value="ECO:0007669"/>
    <property type="project" value="TreeGrafter"/>
</dbReference>
<dbReference type="SUPFAM" id="SSF57783">
    <property type="entry name" value="Zinc beta-ribbon"/>
    <property type="match status" value="1"/>
</dbReference>
<keyword evidence="12 13" id="KW-0804">Transcription</keyword>